<dbReference type="Proteomes" id="UP000287651">
    <property type="component" value="Unassembled WGS sequence"/>
</dbReference>
<sequence length="195" mass="21674">MKWSSLRKDLRQKVGLSGSQPQPASYLYPSLSPAAEHGGAGAPESATAFGDGSPIAEGTKSELGPPRQSSFEVDDMRASEDKQEKELLDNGEYLTRPYLEPSEKIRFRYNCEHVMGPDKHDGIFLLGEFCLYVIENFYINDSGCICEKLCEDELSVTDKALGVKKDISNNSEFQLKASSTWSTTVDICWWKSMGI</sequence>
<feature type="domain" description="BEACH-type PH" evidence="3">
    <location>
        <begin position="100"/>
        <end position="195"/>
    </location>
</feature>
<feature type="region of interest" description="Disordered" evidence="2">
    <location>
        <begin position="1"/>
        <end position="84"/>
    </location>
</feature>
<reference evidence="4 5" key="1">
    <citation type="journal article" date="2014" name="Agronomy (Basel)">
        <title>A Draft Genome Sequence for Ensete ventricosum, the Drought-Tolerant Tree Against Hunger.</title>
        <authorList>
            <person name="Harrison J."/>
            <person name="Moore K.A."/>
            <person name="Paszkiewicz K."/>
            <person name="Jones T."/>
            <person name="Grant M."/>
            <person name="Ambacheew D."/>
            <person name="Muzemil S."/>
            <person name="Studholme D.J."/>
        </authorList>
    </citation>
    <scope>NUCLEOTIDE SEQUENCE [LARGE SCALE GENOMIC DNA]</scope>
</reference>
<dbReference type="PANTHER" id="PTHR46108">
    <property type="entry name" value="BLUE CHEESE"/>
    <property type="match status" value="1"/>
</dbReference>
<dbReference type="PANTHER" id="PTHR46108:SF4">
    <property type="entry name" value="BLUE CHEESE"/>
    <property type="match status" value="1"/>
</dbReference>
<dbReference type="EMBL" id="AMZH03009393">
    <property type="protein sequence ID" value="RRT56955.1"/>
    <property type="molecule type" value="Genomic_DNA"/>
</dbReference>
<dbReference type="InterPro" id="IPR051944">
    <property type="entry name" value="BEACH_domain_protein"/>
</dbReference>
<organism evidence="4 5">
    <name type="scientific">Ensete ventricosum</name>
    <name type="common">Abyssinian banana</name>
    <name type="synonym">Musa ensete</name>
    <dbReference type="NCBI Taxonomy" id="4639"/>
    <lineage>
        <taxon>Eukaryota</taxon>
        <taxon>Viridiplantae</taxon>
        <taxon>Streptophyta</taxon>
        <taxon>Embryophyta</taxon>
        <taxon>Tracheophyta</taxon>
        <taxon>Spermatophyta</taxon>
        <taxon>Magnoliopsida</taxon>
        <taxon>Liliopsida</taxon>
        <taxon>Zingiberales</taxon>
        <taxon>Musaceae</taxon>
        <taxon>Ensete</taxon>
    </lineage>
</organism>
<keyword evidence="1" id="KW-0853">WD repeat</keyword>
<evidence type="ECO:0000256" key="1">
    <source>
        <dbReference type="ARBA" id="ARBA00022574"/>
    </source>
</evidence>
<accession>A0A426YZ07</accession>
<feature type="compositionally biased region" description="Basic and acidic residues" evidence="2">
    <location>
        <begin position="74"/>
        <end position="84"/>
    </location>
</feature>
<evidence type="ECO:0000259" key="3">
    <source>
        <dbReference type="PROSITE" id="PS51783"/>
    </source>
</evidence>
<comment type="caution">
    <text evidence="4">The sequence shown here is derived from an EMBL/GenBank/DDBJ whole genome shotgun (WGS) entry which is preliminary data.</text>
</comment>
<name>A0A426YZ07_ENSVE</name>
<dbReference type="PROSITE" id="PS51783">
    <property type="entry name" value="PH_BEACH"/>
    <property type="match status" value="1"/>
</dbReference>
<proteinExistence type="predicted"/>
<dbReference type="InterPro" id="IPR023362">
    <property type="entry name" value="PH-BEACH_dom"/>
</dbReference>
<evidence type="ECO:0000313" key="4">
    <source>
        <dbReference type="EMBL" id="RRT56955.1"/>
    </source>
</evidence>
<feature type="compositionally biased region" description="Basic and acidic residues" evidence="2">
    <location>
        <begin position="1"/>
        <end position="12"/>
    </location>
</feature>
<evidence type="ECO:0000256" key="2">
    <source>
        <dbReference type="SAM" id="MobiDB-lite"/>
    </source>
</evidence>
<gene>
    <name evidence="4" type="ORF">B296_00046680</name>
</gene>
<protein>
    <recommendedName>
        <fullName evidence="3">BEACH-type PH domain-containing protein</fullName>
    </recommendedName>
</protein>
<feature type="compositionally biased region" description="Low complexity" evidence="2">
    <location>
        <begin position="32"/>
        <end position="46"/>
    </location>
</feature>
<evidence type="ECO:0000313" key="5">
    <source>
        <dbReference type="Proteomes" id="UP000287651"/>
    </source>
</evidence>
<dbReference type="AlphaFoldDB" id="A0A426YZ07"/>